<accession>A0ABQ5K346</accession>
<feature type="coiled-coil region" evidence="1">
    <location>
        <begin position="288"/>
        <end position="315"/>
    </location>
</feature>
<feature type="compositionally biased region" description="Low complexity" evidence="2">
    <location>
        <begin position="104"/>
        <end position="120"/>
    </location>
</feature>
<feature type="compositionally biased region" description="Basic residues" evidence="2">
    <location>
        <begin position="389"/>
        <end position="399"/>
    </location>
</feature>
<keyword evidence="1" id="KW-0175">Coiled coil</keyword>
<feature type="compositionally biased region" description="Polar residues" evidence="2">
    <location>
        <begin position="85"/>
        <end position="94"/>
    </location>
</feature>
<keyword evidence="4" id="KW-1185">Reference proteome</keyword>
<evidence type="ECO:0000313" key="4">
    <source>
        <dbReference type="Proteomes" id="UP001057375"/>
    </source>
</evidence>
<name>A0ABQ5K346_9EUKA</name>
<proteinExistence type="predicted"/>
<dbReference type="PANTHER" id="PTHR37028">
    <property type="entry name" value="UNNAMED PRODUCT-RELATED"/>
    <property type="match status" value="1"/>
</dbReference>
<dbReference type="Proteomes" id="UP001057375">
    <property type="component" value="Unassembled WGS sequence"/>
</dbReference>
<organism evidence="3 4">
    <name type="scientific">Aduncisulcus paluster</name>
    <dbReference type="NCBI Taxonomy" id="2918883"/>
    <lineage>
        <taxon>Eukaryota</taxon>
        <taxon>Metamonada</taxon>
        <taxon>Carpediemonas-like organisms</taxon>
        <taxon>Aduncisulcus</taxon>
    </lineage>
</organism>
<feature type="compositionally biased region" description="Basic residues" evidence="2">
    <location>
        <begin position="353"/>
        <end position="366"/>
    </location>
</feature>
<dbReference type="PANTHER" id="PTHR37028:SF4">
    <property type="entry name" value="ALMS MOTIF DOMAIN-CONTAINING PROTEIN"/>
    <property type="match status" value="1"/>
</dbReference>
<feature type="compositionally biased region" description="Basic and acidic residues" evidence="2">
    <location>
        <begin position="367"/>
        <end position="376"/>
    </location>
</feature>
<feature type="compositionally biased region" description="Polar residues" evidence="2">
    <location>
        <begin position="121"/>
        <end position="139"/>
    </location>
</feature>
<sequence length="718" mass="80269">MRLYTDAAERQRKKQIAIEASEKRKMGPHKPHISDRSAHLSLGDVSERLYRDAEARRLRQHAKKEAALKEERDQYREKAREIRISTENSVTSKYLTPPRNPLRSAEISSSSNRSGDLSGDMSHSTSGIPHTPGSGNTTNLTDVIWKRSEESARRKKERITQMILKEEKEKRLVLCEKSILLARKRELQTGKTLQDRLHLTFEEMRKDKVKEQEEKLKKECTFVPMINKGSEAIDKLSRPNVYVSSADVSGQLSDMSGTAEEGVTTLTAPMHPSLTSSISPVSRVSYRQQVMQLRHEKHERLIENMREQIKEKEIHECTFQPKLMARRKSSTGNSSSIVKDKLDYDMAQPMHERTKHWHEKKKQKNEKHREEKKSHVLDGCTFMPDVSKSQKHVSPTKRKSLVDRQKRLMARDEEDTLAMSSSSSSTEPNSPVPANLPSSSTKPRTQSPLRPPPSVVSPLQLVTPSHPPHPYDTRNKVGVFGGRPSQFYIQPSNTITDDVLVLLGKWVSGVDTVNDPLIPLQKPSGLGMSSLSGAPRGHVQPSIHGAIEHTTNKAQQLGSINHGVHMPPHSHSSIPNQHHIPSSGIPSSGIPSSGIPADIHHQLGNGNHPDGSAQTKKQSGAGYLSGAQRFSPQYPSLTPGDLGDGERESKSDFYLLSVSHSDEEEPRGKYAHLARQSKLKHTSRPSSSFSSQLSFDPDELVDEADEILRRLKEENGGI</sequence>
<feature type="compositionally biased region" description="Polar residues" evidence="2">
    <location>
        <begin position="436"/>
        <end position="446"/>
    </location>
</feature>
<evidence type="ECO:0000256" key="2">
    <source>
        <dbReference type="SAM" id="MobiDB-lite"/>
    </source>
</evidence>
<feature type="compositionally biased region" description="Basic and acidic residues" evidence="2">
    <location>
        <begin position="400"/>
        <end position="411"/>
    </location>
</feature>
<feature type="region of interest" description="Disordered" evidence="2">
    <location>
        <begin position="325"/>
        <end position="473"/>
    </location>
</feature>
<dbReference type="EMBL" id="BQXS01012680">
    <property type="protein sequence ID" value="GKT26818.1"/>
    <property type="molecule type" value="Genomic_DNA"/>
</dbReference>
<feature type="compositionally biased region" description="Low complexity" evidence="2">
    <location>
        <begin position="580"/>
        <end position="596"/>
    </location>
</feature>
<feature type="compositionally biased region" description="Low complexity" evidence="2">
    <location>
        <begin position="684"/>
        <end position="694"/>
    </location>
</feature>
<feature type="region of interest" description="Disordered" evidence="2">
    <location>
        <begin position="565"/>
        <end position="697"/>
    </location>
</feature>
<feature type="region of interest" description="Disordered" evidence="2">
    <location>
        <begin position="1"/>
        <end position="44"/>
    </location>
</feature>
<feature type="compositionally biased region" description="Basic and acidic residues" evidence="2">
    <location>
        <begin position="56"/>
        <end position="84"/>
    </location>
</feature>
<evidence type="ECO:0000313" key="3">
    <source>
        <dbReference type="EMBL" id="GKT26818.1"/>
    </source>
</evidence>
<protein>
    <submittedName>
        <fullName evidence="3">Uncharacterized protein</fullName>
    </submittedName>
</protein>
<reference evidence="3" key="1">
    <citation type="submission" date="2022-03" db="EMBL/GenBank/DDBJ databases">
        <title>Draft genome sequence of Aduncisulcus paluster, a free-living microaerophilic Fornicata.</title>
        <authorList>
            <person name="Yuyama I."/>
            <person name="Kume K."/>
            <person name="Tamura T."/>
            <person name="Inagaki Y."/>
            <person name="Hashimoto T."/>
        </authorList>
    </citation>
    <scope>NUCLEOTIDE SEQUENCE</scope>
    <source>
        <strain evidence="3">NY0171</strain>
    </source>
</reference>
<comment type="caution">
    <text evidence="3">The sequence shown here is derived from an EMBL/GenBank/DDBJ whole genome shotgun (WGS) entry which is preliminary data.</text>
</comment>
<evidence type="ECO:0000256" key="1">
    <source>
        <dbReference type="SAM" id="Coils"/>
    </source>
</evidence>
<gene>
    <name evidence="3" type="ORF">ADUPG1_013493</name>
</gene>
<feature type="compositionally biased region" description="Basic residues" evidence="2">
    <location>
        <begin position="669"/>
        <end position="683"/>
    </location>
</feature>
<feature type="region of interest" description="Disordered" evidence="2">
    <location>
        <begin position="56"/>
        <end position="139"/>
    </location>
</feature>